<keyword evidence="1" id="KW-0812">Transmembrane</keyword>
<evidence type="ECO:0000256" key="1">
    <source>
        <dbReference type="SAM" id="Phobius"/>
    </source>
</evidence>
<proteinExistence type="predicted"/>
<dbReference type="EMBL" id="JAWDEY010000005">
    <property type="protein sequence ID" value="KAK6590592.1"/>
    <property type="molecule type" value="Genomic_DNA"/>
</dbReference>
<dbReference type="AlphaFoldDB" id="A0AAV9Y322"/>
<feature type="chain" id="PRO_5043900487" evidence="2">
    <location>
        <begin position="22"/>
        <end position="237"/>
    </location>
</feature>
<keyword evidence="1" id="KW-0472">Membrane</keyword>
<sequence length="237" mass="27541">MRLLVILFIFLYSLNVRNAAGQINMARIIGKNNKESDLERDRQQTSDQDGAELALFEIYSNALKYILEGMFGSEYSDVILKSNDTNNLPLCSSNDQMIDKGCNVMMYSCTSHLKNKYLCYFYYWSFCRCSRPWSIGLLNYLIPPVYDCYPSIATDEDFLENQEFLDDSKTTAKTRKESKFLKTLPDDMEIPVGKCGLNVIFVVWIIAAFLTITWIIYRFYLFSCYIKANITANRKNR</sequence>
<gene>
    <name evidence="3" type="ORF">RS030_142186</name>
</gene>
<keyword evidence="4" id="KW-1185">Reference proteome</keyword>
<evidence type="ECO:0000313" key="4">
    <source>
        <dbReference type="Proteomes" id="UP001311799"/>
    </source>
</evidence>
<organism evidence="3 4">
    <name type="scientific">Cryptosporidium xiaoi</name>
    <dbReference type="NCBI Taxonomy" id="659607"/>
    <lineage>
        <taxon>Eukaryota</taxon>
        <taxon>Sar</taxon>
        <taxon>Alveolata</taxon>
        <taxon>Apicomplexa</taxon>
        <taxon>Conoidasida</taxon>
        <taxon>Coccidia</taxon>
        <taxon>Eucoccidiorida</taxon>
        <taxon>Eimeriorina</taxon>
        <taxon>Cryptosporidiidae</taxon>
        <taxon>Cryptosporidium</taxon>
    </lineage>
</organism>
<dbReference type="Proteomes" id="UP001311799">
    <property type="component" value="Unassembled WGS sequence"/>
</dbReference>
<reference evidence="3 4" key="1">
    <citation type="submission" date="2023-10" db="EMBL/GenBank/DDBJ databases">
        <title>Comparative genomics analysis reveals potential genetic determinants of host preference in Cryptosporidium xiaoi.</title>
        <authorList>
            <person name="Xiao L."/>
            <person name="Li J."/>
        </authorList>
    </citation>
    <scope>NUCLEOTIDE SEQUENCE [LARGE SCALE GENOMIC DNA]</scope>
    <source>
        <strain evidence="3 4">52996</strain>
    </source>
</reference>
<feature type="signal peptide" evidence="2">
    <location>
        <begin position="1"/>
        <end position="21"/>
    </location>
</feature>
<keyword evidence="1" id="KW-1133">Transmembrane helix</keyword>
<protein>
    <submittedName>
        <fullName evidence="3">Uncharacterized protein</fullName>
    </submittedName>
</protein>
<evidence type="ECO:0000313" key="3">
    <source>
        <dbReference type="EMBL" id="KAK6590592.1"/>
    </source>
</evidence>
<evidence type="ECO:0000256" key="2">
    <source>
        <dbReference type="SAM" id="SignalP"/>
    </source>
</evidence>
<feature type="transmembrane region" description="Helical" evidence="1">
    <location>
        <begin position="197"/>
        <end position="217"/>
    </location>
</feature>
<name>A0AAV9Y322_9CRYT</name>
<comment type="caution">
    <text evidence="3">The sequence shown here is derived from an EMBL/GenBank/DDBJ whole genome shotgun (WGS) entry which is preliminary data.</text>
</comment>
<accession>A0AAV9Y322</accession>
<keyword evidence="2" id="KW-0732">Signal</keyword>